<name>A0A6M3IXY0_9ZZZZ</name>
<protein>
    <submittedName>
        <fullName evidence="1">Uncharacterized protein</fullName>
    </submittedName>
</protein>
<dbReference type="AlphaFoldDB" id="A0A6M3IXY0"/>
<evidence type="ECO:0000313" key="2">
    <source>
        <dbReference type="EMBL" id="QJA81382.1"/>
    </source>
</evidence>
<reference evidence="1" key="1">
    <citation type="submission" date="2020-03" db="EMBL/GenBank/DDBJ databases">
        <title>The deep terrestrial virosphere.</title>
        <authorList>
            <person name="Holmfeldt K."/>
            <person name="Nilsson E."/>
            <person name="Simone D."/>
            <person name="Lopez-Fernandez M."/>
            <person name="Wu X."/>
            <person name="de Brujin I."/>
            <person name="Lundin D."/>
            <person name="Andersson A."/>
            <person name="Bertilsson S."/>
            <person name="Dopson M."/>
        </authorList>
    </citation>
    <scope>NUCLEOTIDE SEQUENCE</scope>
    <source>
        <strain evidence="2">MM415A00550</strain>
        <strain evidence="1">MM415B00794</strain>
    </source>
</reference>
<proteinExistence type="predicted"/>
<organism evidence="1">
    <name type="scientific">viral metagenome</name>
    <dbReference type="NCBI Taxonomy" id="1070528"/>
    <lineage>
        <taxon>unclassified sequences</taxon>
        <taxon>metagenomes</taxon>
        <taxon>organismal metagenomes</taxon>
    </lineage>
</organism>
<dbReference type="EMBL" id="MT142457">
    <property type="protein sequence ID" value="QJA81382.1"/>
    <property type="molecule type" value="Genomic_DNA"/>
</dbReference>
<dbReference type="EMBL" id="MT141469">
    <property type="protein sequence ID" value="QJA62370.1"/>
    <property type="molecule type" value="Genomic_DNA"/>
</dbReference>
<gene>
    <name evidence="2" type="ORF">MM415A00550_0014</name>
    <name evidence="1" type="ORF">MM415B00794_0026</name>
</gene>
<accession>A0A6M3IXY0</accession>
<evidence type="ECO:0000313" key="1">
    <source>
        <dbReference type="EMBL" id="QJA62370.1"/>
    </source>
</evidence>
<sequence length="58" mass="7027">MNCKHYWIFPEGSNIGVCSKCGVKSEPHMTYRELTELGYKRPYRRRPKKEYMMVRKRG</sequence>